<dbReference type="GO" id="GO:0051538">
    <property type="term" value="F:3 iron, 4 sulfur cluster binding"/>
    <property type="evidence" value="ECO:0007669"/>
    <property type="project" value="UniProtKB-KW"/>
</dbReference>
<evidence type="ECO:0000256" key="4">
    <source>
        <dbReference type="ARBA" id="ARBA00022982"/>
    </source>
</evidence>
<dbReference type="PRINTS" id="PR00352">
    <property type="entry name" value="3FE4SFRDOXIN"/>
</dbReference>
<dbReference type="InterPro" id="IPR051269">
    <property type="entry name" value="Fe-S_cluster_ET"/>
</dbReference>
<keyword evidence="4 8" id="KW-0249">Electron transport</keyword>
<evidence type="ECO:0000256" key="1">
    <source>
        <dbReference type="ARBA" id="ARBA00001927"/>
    </source>
</evidence>
<keyword evidence="5 8" id="KW-0408">Iron</keyword>
<sequence>MKITVEAGSCIAAGVCVGMAPDHFDQDDEDGIVLLLDDAPAPDSEAAVRTAAEACPVRAIRLSE</sequence>
<keyword evidence="10" id="KW-1185">Reference proteome</keyword>
<dbReference type="PANTHER" id="PTHR36923:SF3">
    <property type="entry name" value="FERREDOXIN"/>
    <property type="match status" value="1"/>
</dbReference>
<dbReference type="SUPFAM" id="SSF54862">
    <property type="entry name" value="4Fe-4S ferredoxins"/>
    <property type="match status" value="1"/>
</dbReference>
<protein>
    <recommendedName>
        <fullName evidence="8">Ferredoxin</fullName>
    </recommendedName>
</protein>
<keyword evidence="2 8" id="KW-0813">Transport</keyword>
<evidence type="ECO:0000313" key="9">
    <source>
        <dbReference type="EMBL" id="RNL65369.1"/>
    </source>
</evidence>
<dbReference type="Gene3D" id="3.30.70.20">
    <property type="match status" value="1"/>
</dbReference>
<dbReference type="Proteomes" id="UP000267128">
    <property type="component" value="Unassembled WGS sequence"/>
</dbReference>
<keyword evidence="6 8" id="KW-0411">Iron-sulfur</keyword>
<evidence type="ECO:0000256" key="8">
    <source>
        <dbReference type="RuleBase" id="RU368020"/>
    </source>
</evidence>
<dbReference type="GO" id="GO:0009055">
    <property type="term" value="F:electron transfer activity"/>
    <property type="evidence" value="ECO:0007669"/>
    <property type="project" value="UniProtKB-UniRule"/>
</dbReference>
<reference evidence="9 10" key="1">
    <citation type="submission" date="2018-11" db="EMBL/GenBank/DDBJ databases">
        <authorList>
            <person name="Li F."/>
        </authorList>
    </citation>
    <scope>NUCLEOTIDE SEQUENCE [LARGE SCALE GENOMIC DNA]</scope>
    <source>
        <strain evidence="9 10">Gsoil 097</strain>
    </source>
</reference>
<dbReference type="Pfam" id="PF13370">
    <property type="entry name" value="Fer4_13"/>
    <property type="match status" value="1"/>
</dbReference>
<name>A0A3N0CPV2_9ACTN</name>
<evidence type="ECO:0000256" key="6">
    <source>
        <dbReference type="ARBA" id="ARBA00023014"/>
    </source>
</evidence>
<dbReference type="PANTHER" id="PTHR36923">
    <property type="entry name" value="FERREDOXIN"/>
    <property type="match status" value="1"/>
</dbReference>
<dbReference type="GO" id="GO:0005506">
    <property type="term" value="F:iron ion binding"/>
    <property type="evidence" value="ECO:0007669"/>
    <property type="project" value="UniProtKB-UniRule"/>
</dbReference>
<evidence type="ECO:0000256" key="2">
    <source>
        <dbReference type="ARBA" id="ARBA00022448"/>
    </source>
</evidence>
<keyword evidence="7" id="KW-0003">3Fe-4S</keyword>
<accession>A0A3N0CPV2</accession>
<dbReference type="AlphaFoldDB" id="A0A3N0CPV2"/>
<dbReference type="EMBL" id="RJSE01000003">
    <property type="protein sequence ID" value="RNL65369.1"/>
    <property type="molecule type" value="Genomic_DNA"/>
</dbReference>
<comment type="cofactor">
    <cofactor evidence="1">
        <name>[3Fe-4S] cluster</name>
        <dbReference type="ChEBI" id="CHEBI:21137"/>
    </cofactor>
</comment>
<comment type="caution">
    <text evidence="9">The sequence shown here is derived from an EMBL/GenBank/DDBJ whole genome shotgun (WGS) entry which is preliminary data.</text>
</comment>
<dbReference type="InterPro" id="IPR001080">
    <property type="entry name" value="3Fe4S_ferredoxin"/>
</dbReference>
<evidence type="ECO:0000256" key="7">
    <source>
        <dbReference type="ARBA" id="ARBA00023291"/>
    </source>
</evidence>
<proteinExistence type="predicted"/>
<dbReference type="OrthoDB" id="9803319at2"/>
<dbReference type="RefSeq" id="WP_123226472.1">
    <property type="nucleotide sequence ID" value="NZ_RJSE01000003.1"/>
</dbReference>
<organism evidence="9 10">
    <name type="scientific">Nocardioides marmoriginsengisoli</name>
    <dbReference type="NCBI Taxonomy" id="661483"/>
    <lineage>
        <taxon>Bacteria</taxon>
        <taxon>Bacillati</taxon>
        <taxon>Actinomycetota</taxon>
        <taxon>Actinomycetes</taxon>
        <taxon>Propionibacteriales</taxon>
        <taxon>Nocardioidaceae</taxon>
        <taxon>Nocardioides</taxon>
    </lineage>
</organism>
<evidence type="ECO:0000256" key="3">
    <source>
        <dbReference type="ARBA" id="ARBA00022723"/>
    </source>
</evidence>
<comment type="function">
    <text evidence="8">Ferredoxins are iron-sulfur proteins that transfer electrons in a wide variety of metabolic reactions.</text>
</comment>
<keyword evidence="3 8" id="KW-0479">Metal-binding</keyword>
<evidence type="ECO:0000313" key="10">
    <source>
        <dbReference type="Proteomes" id="UP000267128"/>
    </source>
</evidence>
<evidence type="ECO:0000256" key="5">
    <source>
        <dbReference type="ARBA" id="ARBA00023004"/>
    </source>
</evidence>
<gene>
    <name evidence="9" type="ORF">EFK50_05270</name>
</gene>